<keyword evidence="5 7" id="KW-1133">Transmembrane helix</keyword>
<feature type="transmembrane region" description="Helical" evidence="7">
    <location>
        <begin position="137"/>
        <end position="157"/>
    </location>
</feature>
<evidence type="ECO:0000313" key="9">
    <source>
        <dbReference type="EMBL" id="MCC2169215.1"/>
    </source>
</evidence>
<evidence type="ECO:0000256" key="7">
    <source>
        <dbReference type="RuleBase" id="RU363032"/>
    </source>
</evidence>
<reference evidence="9 10" key="1">
    <citation type="submission" date="2021-10" db="EMBL/GenBank/DDBJ databases">
        <title>Anaerobic single-cell dispensing facilitates the cultivation of human gut bacteria.</title>
        <authorList>
            <person name="Afrizal A."/>
        </authorList>
    </citation>
    <scope>NUCLEOTIDE SEQUENCE [LARGE SCALE GENOMIC DNA]</scope>
    <source>
        <strain evidence="9 10">CLA-AA-H244</strain>
    </source>
</reference>
<dbReference type="RefSeq" id="WP_308729190.1">
    <property type="nucleotide sequence ID" value="NZ_JAJEQF010000072.1"/>
</dbReference>
<dbReference type="InterPro" id="IPR035906">
    <property type="entry name" value="MetI-like_sf"/>
</dbReference>
<evidence type="ECO:0000256" key="2">
    <source>
        <dbReference type="ARBA" id="ARBA00022448"/>
    </source>
</evidence>
<evidence type="ECO:0000256" key="3">
    <source>
        <dbReference type="ARBA" id="ARBA00022475"/>
    </source>
</evidence>
<gene>
    <name evidence="9" type="ORF">LKD45_16270</name>
</gene>
<dbReference type="AlphaFoldDB" id="A0AAE3DPC4"/>
<keyword evidence="4 7" id="KW-0812">Transmembrane</keyword>
<evidence type="ECO:0000259" key="8">
    <source>
        <dbReference type="PROSITE" id="PS50928"/>
    </source>
</evidence>
<dbReference type="PANTHER" id="PTHR43227:SF11">
    <property type="entry name" value="BLL4140 PROTEIN"/>
    <property type="match status" value="1"/>
</dbReference>
<name>A0AAE3DPC4_9FIRM</name>
<dbReference type="CDD" id="cd06261">
    <property type="entry name" value="TM_PBP2"/>
    <property type="match status" value="1"/>
</dbReference>
<proteinExistence type="inferred from homology"/>
<evidence type="ECO:0000313" key="10">
    <source>
        <dbReference type="Proteomes" id="UP001199355"/>
    </source>
</evidence>
<dbReference type="EMBL" id="JAJEQF010000072">
    <property type="protein sequence ID" value="MCC2169215.1"/>
    <property type="molecule type" value="Genomic_DNA"/>
</dbReference>
<dbReference type="Proteomes" id="UP001199355">
    <property type="component" value="Unassembled WGS sequence"/>
</dbReference>
<comment type="subcellular location">
    <subcellularLocation>
        <location evidence="1 7">Cell membrane</location>
        <topology evidence="1 7">Multi-pass membrane protein</topology>
    </subcellularLocation>
</comment>
<dbReference type="GO" id="GO:0005886">
    <property type="term" value="C:plasma membrane"/>
    <property type="evidence" value="ECO:0007669"/>
    <property type="project" value="UniProtKB-SubCell"/>
</dbReference>
<keyword evidence="10" id="KW-1185">Reference proteome</keyword>
<evidence type="ECO:0000256" key="4">
    <source>
        <dbReference type="ARBA" id="ARBA00022692"/>
    </source>
</evidence>
<dbReference type="PANTHER" id="PTHR43227">
    <property type="entry name" value="BLL4140 PROTEIN"/>
    <property type="match status" value="1"/>
</dbReference>
<dbReference type="Pfam" id="PF00528">
    <property type="entry name" value="BPD_transp_1"/>
    <property type="match status" value="1"/>
</dbReference>
<keyword evidence="3" id="KW-1003">Cell membrane</keyword>
<dbReference type="GO" id="GO:0055085">
    <property type="term" value="P:transmembrane transport"/>
    <property type="evidence" value="ECO:0007669"/>
    <property type="project" value="InterPro"/>
</dbReference>
<feature type="transmembrane region" description="Helical" evidence="7">
    <location>
        <begin position="95"/>
        <end position="116"/>
    </location>
</feature>
<dbReference type="PROSITE" id="PS50928">
    <property type="entry name" value="ABC_TM1"/>
    <property type="match status" value="1"/>
</dbReference>
<evidence type="ECO:0000256" key="5">
    <source>
        <dbReference type="ARBA" id="ARBA00022989"/>
    </source>
</evidence>
<comment type="caution">
    <text evidence="9">The sequence shown here is derived from an EMBL/GenBank/DDBJ whole genome shotgun (WGS) entry which is preliminary data.</text>
</comment>
<evidence type="ECO:0000256" key="1">
    <source>
        <dbReference type="ARBA" id="ARBA00004651"/>
    </source>
</evidence>
<dbReference type="InterPro" id="IPR000515">
    <property type="entry name" value="MetI-like"/>
</dbReference>
<evidence type="ECO:0000256" key="6">
    <source>
        <dbReference type="ARBA" id="ARBA00023136"/>
    </source>
</evidence>
<dbReference type="Gene3D" id="1.10.3720.10">
    <property type="entry name" value="MetI-like"/>
    <property type="match status" value="1"/>
</dbReference>
<protein>
    <submittedName>
        <fullName evidence="9">ABC transporter permease subunit</fullName>
    </submittedName>
</protein>
<organism evidence="9 10">
    <name type="scientific">Gallintestinimicrobium propionicum</name>
    <dbReference type="NCBI Taxonomy" id="2981770"/>
    <lineage>
        <taxon>Bacteria</taxon>
        <taxon>Bacillati</taxon>
        <taxon>Bacillota</taxon>
        <taxon>Clostridia</taxon>
        <taxon>Lachnospirales</taxon>
        <taxon>Lachnospiraceae</taxon>
        <taxon>Gallintestinimicrobium</taxon>
    </lineage>
</organism>
<dbReference type="InterPro" id="IPR050809">
    <property type="entry name" value="UgpAE/MalFG_permease"/>
</dbReference>
<accession>A0AAE3DPC4</accession>
<feature type="transmembrane region" description="Helical" evidence="7">
    <location>
        <begin position="287"/>
        <end position="309"/>
    </location>
</feature>
<keyword evidence="6 7" id="KW-0472">Membrane</keyword>
<comment type="similarity">
    <text evidence="7">Belongs to the binding-protein-dependent transport system permease family.</text>
</comment>
<feature type="transmembrane region" description="Helical" evidence="7">
    <location>
        <begin position="30"/>
        <end position="58"/>
    </location>
</feature>
<feature type="transmembrane region" description="Helical" evidence="7">
    <location>
        <begin position="233"/>
        <end position="253"/>
    </location>
</feature>
<feature type="domain" description="ABC transmembrane type-1" evidence="8">
    <location>
        <begin position="91"/>
        <end position="306"/>
    </location>
</feature>
<sequence length="319" mass="36116">MAKAIAKPAISAEQKQKNKKQLRIQIKRHWMLYLFLLPCIVWLLVFCYTPMAGIVLAFKNYRFDLGIFGSEWAGLKHFRKFVTSPEFWMTIKNTLVITSLKLVVCFPAPIILALLLNEVKAERFKKTVQTLSYLPNFVSWVVVVQLMTTIFTPYGGIFNDIRQMMGKEAIFVMGEKNAFLPLVIFSDLWKNVGWGSIVYLAAITGVDQELYEAASIDGAGRWKCTLHITIPEISVTIGIMFIMAVGGMLNAGYDQILLLQQPANNQISQVLDTYIIQTGIRYGKFEYATAIGLFKSVFSLIMVAGTNYLTQKYTEVGLW</sequence>
<keyword evidence="2 7" id="KW-0813">Transport</keyword>
<dbReference type="SUPFAM" id="SSF161098">
    <property type="entry name" value="MetI-like"/>
    <property type="match status" value="1"/>
</dbReference>